<dbReference type="PANTHER" id="PTHR35174">
    <property type="entry name" value="BLL7171 PROTEIN-RELATED"/>
    <property type="match status" value="1"/>
</dbReference>
<reference evidence="3 4" key="1">
    <citation type="submission" date="2018-08" db="EMBL/GenBank/DDBJ databases">
        <authorList>
            <person name="Khan S.A."/>
            <person name="Jeon C.O."/>
            <person name="Chun B.H."/>
            <person name="Jeong S.E."/>
        </authorList>
    </citation>
    <scope>NUCLEOTIDE SEQUENCE [LARGE SCALE GENOMIC DNA]</scope>
    <source>
        <strain evidence="3 4">S-16</strain>
    </source>
</reference>
<comment type="similarity">
    <text evidence="1">Belongs to the YciI family.</text>
</comment>
<dbReference type="InterPro" id="IPR011008">
    <property type="entry name" value="Dimeric_a/b-barrel"/>
</dbReference>
<dbReference type="PANTHER" id="PTHR35174:SF3">
    <property type="entry name" value="BLL7171 PROTEIN"/>
    <property type="match status" value="1"/>
</dbReference>
<reference evidence="3 4" key="2">
    <citation type="submission" date="2018-12" db="EMBL/GenBank/DDBJ databases">
        <title>Rhizobacter gummiphilus sp. nov., a rubber-degrading bacterium isolated from the soil of a botanical garden in Japan.</title>
        <authorList>
            <person name="Shunsuke S.S."/>
        </authorList>
    </citation>
    <scope>NUCLEOTIDE SEQUENCE [LARGE SCALE GENOMIC DNA]</scope>
    <source>
        <strain evidence="3 4">S-16</strain>
    </source>
</reference>
<evidence type="ECO:0000259" key="2">
    <source>
        <dbReference type="Pfam" id="PF03795"/>
    </source>
</evidence>
<dbReference type="Pfam" id="PF03795">
    <property type="entry name" value="YCII"/>
    <property type="match status" value="1"/>
</dbReference>
<accession>A0A3N7HP04</accession>
<sequence length="118" mass="12796">MEYMLLVHTDPKTFAGFTPEQQAEGLAAYGAYADAMQKAGVMRGGNRLRPADMSTTVRIRDGKAQVLNGPYADTREQLGGYFIIDVPNLDTALSWASRCPGASHGTMEVRPIWGMGEA</sequence>
<keyword evidence="4" id="KW-1185">Reference proteome</keyword>
<gene>
    <name evidence="3" type="ORF">DZC73_18355</name>
</gene>
<dbReference type="RefSeq" id="WP_124541830.1">
    <property type="nucleotide sequence ID" value="NZ_QUSW01000005.1"/>
</dbReference>
<dbReference type="OrthoDB" id="9807535at2"/>
<dbReference type="InterPro" id="IPR005545">
    <property type="entry name" value="YCII"/>
</dbReference>
<dbReference type="AlphaFoldDB" id="A0A3N7HP04"/>
<protein>
    <submittedName>
        <fullName evidence="3">YciI family protein</fullName>
    </submittedName>
</protein>
<proteinExistence type="inferred from homology"/>
<comment type="caution">
    <text evidence="3">The sequence shown here is derived from an EMBL/GenBank/DDBJ whole genome shotgun (WGS) entry which is preliminary data.</text>
</comment>
<feature type="domain" description="YCII-related" evidence="2">
    <location>
        <begin position="1"/>
        <end position="114"/>
    </location>
</feature>
<evidence type="ECO:0000256" key="1">
    <source>
        <dbReference type="ARBA" id="ARBA00007689"/>
    </source>
</evidence>
<dbReference type="SUPFAM" id="SSF54909">
    <property type="entry name" value="Dimeric alpha+beta barrel"/>
    <property type="match status" value="1"/>
</dbReference>
<dbReference type="Gene3D" id="3.30.70.1060">
    <property type="entry name" value="Dimeric alpha+beta barrel"/>
    <property type="match status" value="1"/>
</dbReference>
<dbReference type="Proteomes" id="UP000267464">
    <property type="component" value="Unassembled WGS sequence"/>
</dbReference>
<evidence type="ECO:0000313" key="4">
    <source>
        <dbReference type="Proteomes" id="UP000267464"/>
    </source>
</evidence>
<evidence type="ECO:0000313" key="3">
    <source>
        <dbReference type="EMBL" id="RQP23413.1"/>
    </source>
</evidence>
<dbReference type="EMBL" id="QUSW01000005">
    <property type="protein sequence ID" value="RQP23413.1"/>
    <property type="molecule type" value="Genomic_DNA"/>
</dbReference>
<name>A0A3N7HP04_9BURK</name>
<organism evidence="3 4">
    <name type="scientific">Piscinibacter terrae</name>
    <dbReference type="NCBI Taxonomy" id="2496871"/>
    <lineage>
        <taxon>Bacteria</taxon>
        <taxon>Pseudomonadati</taxon>
        <taxon>Pseudomonadota</taxon>
        <taxon>Betaproteobacteria</taxon>
        <taxon>Burkholderiales</taxon>
        <taxon>Sphaerotilaceae</taxon>
        <taxon>Piscinibacter</taxon>
    </lineage>
</organism>